<dbReference type="SMART" id="SM00283">
    <property type="entry name" value="MA"/>
    <property type="match status" value="1"/>
</dbReference>
<dbReference type="PANTHER" id="PTHR32089">
    <property type="entry name" value="METHYL-ACCEPTING CHEMOTAXIS PROTEIN MCPB"/>
    <property type="match status" value="1"/>
</dbReference>
<dbReference type="PROSITE" id="PS50111">
    <property type="entry name" value="CHEMOTAXIS_TRANSDUC_2"/>
    <property type="match status" value="1"/>
</dbReference>
<dbReference type="RefSeq" id="WP_077750842.1">
    <property type="nucleotide sequence ID" value="NZ_CP014782.1"/>
</dbReference>
<evidence type="ECO:0000313" key="10">
    <source>
        <dbReference type="EMBL" id="AQS35495.1"/>
    </source>
</evidence>
<evidence type="ECO:0000259" key="8">
    <source>
        <dbReference type="PROSITE" id="PS50111"/>
    </source>
</evidence>
<evidence type="ECO:0000256" key="5">
    <source>
        <dbReference type="SAM" id="Coils"/>
    </source>
</evidence>
<dbReference type="EMBL" id="CP014782">
    <property type="protein sequence ID" value="AQS35495.1"/>
    <property type="molecule type" value="Genomic_DNA"/>
</dbReference>
<comment type="subcellular location">
    <subcellularLocation>
        <location evidence="1">Membrane</location>
    </subcellularLocation>
</comment>
<proteinExistence type="inferred from homology"/>
<dbReference type="InterPro" id="IPR003660">
    <property type="entry name" value="HAMP_dom"/>
</dbReference>
<feature type="coiled-coil region" evidence="5">
    <location>
        <begin position="384"/>
        <end position="411"/>
    </location>
</feature>
<dbReference type="GO" id="GO:0007165">
    <property type="term" value="P:signal transduction"/>
    <property type="evidence" value="ECO:0007669"/>
    <property type="project" value="UniProtKB-KW"/>
</dbReference>
<feature type="compositionally biased region" description="Polar residues" evidence="6">
    <location>
        <begin position="654"/>
        <end position="676"/>
    </location>
</feature>
<evidence type="ECO:0000313" key="11">
    <source>
        <dbReference type="Proteomes" id="UP000189545"/>
    </source>
</evidence>
<dbReference type="InterPro" id="IPR004089">
    <property type="entry name" value="MCPsignal_dom"/>
</dbReference>
<evidence type="ECO:0000256" key="7">
    <source>
        <dbReference type="SAM" id="Phobius"/>
    </source>
</evidence>
<evidence type="ECO:0000259" key="9">
    <source>
        <dbReference type="PROSITE" id="PS50885"/>
    </source>
</evidence>
<keyword evidence="5" id="KW-0175">Coiled coil</keyword>
<dbReference type="SMART" id="SM00304">
    <property type="entry name" value="HAMP"/>
    <property type="match status" value="1"/>
</dbReference>
<gene>
    <name evidence="10" type="ORF">Sps_00275</name>
</gene>
<dbReference type="FunFam" id="1.10.287.950:FF:000001">
    <property type="entry name" value="Methyl-accepting chemotaxis sensory transducer"/>
    <property type="match status" value="1"/>
</dbReference>
<keyword evidence="2 4" id="KW-0807">Transducer</keyword>
<dbReference type="SUPFAM" id="SSF58104">
    <property type="entry name" value="Methyl-accepting chemotaxis protein (MCP) signaling domain"/>
    <property type="match status" value="1"/>
</dbReference>
<feature type="domain" description="HAMP" evidence="9">
    <location>
        <begin position="347"/>
        <end position="399"/>
    </location>
</feature>
<dbReference type="GO" id="GO:0006935">
    <property type="term" value="P:chemotaxis"/>
    <property type="evidence" value="ECO:0007669"/>
    <property type="project" value="UniProtKB-ARBA"/>
</dbReference>
<protein>
    <submittedName>
        <fullName evidence="10">Methyl-accepting chemotaxis sensory transducer</fullName>
    </submittedName>
</protein>
<dbReference type="PROSITE" id="PS50885">
    <property type="entry name" value="HAMP"/>
    <property type="match status" value="1"/>
</dbReference>
<evidence type="ECO:0000256" key="4">
    <source>
        <dbReference type="PROSITE-ProRule" id="PRU00284"/>
    </source>
</evidence>
<comment type="similarity">
    <text evidence="3">Belongs to the methyl-accepting chemotaxis (MCP) protein family.</text>
</comment>
<dbReference type="CDD" id="cd06225">
    <property type="entry name" value="HAMP"/>
    <property type="match status" value="1"/>
</dbReference>
<reference evidence="10 11" key="1">
    <citation type="submission" date="2016-03" db="EMBL/GenBank/DDBJ databases">
        <title>Complete genome sequence of Shewanella psychrophila WP2, a deep sea bacterium isolated from west Pacific sediment.</title>
        <authorList>
            <person name="Xu G."/>
            <person name="Jian H."/>
        </authorList>
    </citation>
    <scope>NUCLEOTIDE SEQUENCE [LARGE SCALE GENOMIC DNA]</scope>
    <source>
        <strain evidence="10 11">WP2</strain>
    </source>
</reference>
<dbReference type="STRING" id="225848.Sps_00275"/>
<dbReference type="Pfam" id="PF00672">
    <property type="entry name" value="HAMP"/>
    <property type="match status" value="1"/>
</dbReference>
<evidence type="ECO:0000256" key="3">
    <source>
        <dbReference type="ARBA" id="ARBA00029447"/>
    </source>
</evidence>
<keyword evidence="7" id="KW-0812">Transmembrane</keyword>
<name>A0A1S6HJ00_9GAMM</name>
<sequence>MKQLSIRQKIILGFSAIGVLLITASSFFYQSLSHISRANLDIETLAVPVQKQSNALQLKLLQMVKLVAVANTQKAKDKILKSQQEFNQLKLSYSQASNALESKISDQTQMQNALGNSNDLYKGFIEASDAMIRAKLSNLAANEEFKKGYMLFDDARFGASNTMLDLELISAAEEQQRLLEEVIGTGTRIDDMLFTMGNTMAGLMRVEELDLLLSHQEDMAFLLSNLKSNFDYLKRQAEPLDTQSLLGEANEKLNLVFYYLEEPGDLYRLQREVIAQDQEAQAAYGQVQQYFSSSLSELERLVTLADERFMVLQQTAKDEIATGETLAIVLAVVFVIMASLISLMTTRAMLRPLNAVNRALARIASGDLSRRVTKVNDDEFGTLIDSINKLSEDLTQLLNDIRENAHKLDESAVSYSEQSQRIAGVASAQIARVDDVKRSAEQMSVSSNTVRDVADTSATNVSEATKHSHGIKDIADANNARVAQLSQRLLVAVEIMTRLSSHSKNIGGILDTIVSIAEQTNLLALNAAIESARAGEHGRGFAVVADEVRTLAMRTQESTAEIQVTISALQQETTNAEEAIGLGQSQASECVEQSQELTRAIELMDSSLNTIEQMSKHIAQVAQEQLSDSETIVSGMKEAAEAAEQNADEANEMSKGSTEMNELAHSLTSSVERFQL</sequence>
<keyword evidence="7" id="KW-1133">Transmembrane helix</keyword>
<keyword evidence="7" id="KW-0472">Membrane</keyword>
<feature type="domain" description="Methyl-accepting transducer" evidence="8">
    <location>
        <begin position="404"/>
        <end position="640"/>
    </location>
</feature>
<organism evidence="10 11">
    <name type="scientific">Shewanella psychrophila</name>
    <dbReference type="NCBI Taxonomy" id="225848"/>
    <lineage>
        <taxon>Bacteria</taxon>
        <taxon>Pseudomonadati</taxon>
        <taxon>Pseudomonadota</taxon>
        <taxon>Gammaproteobacteria</taxon>
        <taxon>Alteromonadales</taxon>
        <taxon>Shewanellaceae</taxon>
        <taxon>Shewanella</taxon>
    </lineage>
</organism>
<dbReference type="OrthoDB" id="6846832at2"/>
<dbReference type="Gene3D" id="1.10.287.950">
    <property type="entry name" value="Methyl-accepting chemotaxis protein"/>
    <property type="match status" value="1"/>
</dbReference>
<accession>A0A1S6HJ00</accession>
<dbReference type="GO" id="GO:0016020">
    <property type="term" value="C:membrane"/>
    <property type="evidence" value="ECO:0007669"/>
    <property type="project" value="UniProtKB-SubCell"/>
</dbReference>
<dbReference type="Pfam" id="PF00015">
    <property type="entry name" value="MCPsignal"/>
    <property type="match status" value="1"/>
</dbReference>
<feature type="transmembrane region" description="Helical" evidence="7">
    <location>
        <begin position="325"/>
        <end position="344"/>
    </location>
</feature>
<dbReference type="Proteomes" id="UP000189545">
    <property type="component" value="Chromosome"/>
</dbReference>
<dbReference type="PANTHER" id="PTHR32089:SF70">
    <property type="entry name" value="ENERGY TAXIS MODULATING METHYL ACCEPTING SENSORY TRANSDUCER"/>
    <property type="match status" value="1"/>
</dbReference>
<dbReference type="AlphaFoldDB" id="A0A1S6HJ00"/>
<evidence type="ECO:0000256" key="2">
    <source>
        <dbReference type="ARBA" id="ARBA00023224"/>
    </source>
</evidence>
<evidence type="ECO:0000256" key="1">
    <source>
        <dbReference type="ARBA" id="ARBA00004370"/>
    </source>
</evidence>
<feature type="region of interest" description="Disordered" evidence="6">
    <location>
        <begin position="643"/>
        <end position="676"/>
    </location>
</feature>
<keyword evidence="11" id="KW-1185">Reference proteome</keyword>
<evidence type="ECO:0000256" key="6">
    <source>
        <dbReference type="SAM" id="MobiDB-lite"/>
    </source>
</evidence>
<dbReference type="KEGG" id="spsw:Sps_00275"/>